<feature type="transmembrane region" description="Helical" evidence="3">
    <location>
        <begin position="185"/>
        <end position="208"/>
    </location>
</feature>
<dbReference type="GeneID" id="95333580"/>
<dbReference type="EMBL" id="CP000285">
    <property type="protein sequence ID" value="ABE58191.1"/>
    <property type="molecule type" value="Genomic_DNA"/>
</dbReference>
<dbReference type="PROSITE" id="PS50883">
    <property type="entry name" value="EAL"/>
    <property type="match status" value="1"/>
</dbReference>
<dbReference type="InterPro" id="IPR000160">
    <property type="entry name" value="GGDEF_dom"/>
</dbReference>
<dbReference type="STRING" id="290398.Csal_0834"/>
<dbReference type="SUPFAM" id="SSF55785">
    <property type="entry name" value="PYP-like sensor domain (PAS domain)"/>
    <property type="match status" value="1"/>
</dbReference>
<reference evidence="9 10" key="1">
    <citation type="journal article" date="2011" name="Stand. Genomic Sci.">
        <title>Complete genome sequence of the halophilic and highly halotolerant Chromohalobacter salexigens type strain (1H11(T)).</title>
        <authorList>
            <person name="Copeland A."/>
            <person name="O'Connor K."/>
            <person name="Lucas S."/>
            <person name="Lapidus A."/>
            <person name="Berry K.W."/>
            <person name="Detter J.C."/>
            <person name="Del Rio T.G."/>
            <person name="Hammon N."/>
            <person name="Dalin E."/>
            <person name="Tice H."/>
            <person name="Pitluck S."/>
            <person name="Bruce D."/>
            <person name="Goodwin L."/>
            <person name="Han C."/>
            <person name="Tapia R."/>
            <person name="Saunders E."/>
            <person name="Schmutz J."/>
            <person name="Brettin T."/>
            <person name="Larimer F."/>
            <person name="Land M."/>
            <person name="Hauser L."/>
            <person name="Vargas C."/>
            <person name="Nieto J.J."/>
            <person name="Kyrpides N.C."/>
            <person name="Ivanova N."/>
            <person name="Goker M."/>
            <person name="Klenk H.P."/>
            <person name="Csonka L.N."/>
            <person name="Woyke T."/>
        </authorList>
    </citation>
    <scope>NUCLEOTIDE SEQUENCE [LARGE SCALE GENOMIC DNA]</scope>
    <source>
        <strain evidence="10">ATCC BAA-138 / DSM 3043 / CIP 106854 / NCIMB 13768 / 1H11</strain>
    </source>
</reference>
<dbReference type="InterPro" id="IPR029787">
    <property type="entry name" value="Nucleotide_cyclase"/>
</dbReference>
<dbReference type="PROSITE" id="PS50112">
    <property type="entry name" value="PAS"/>
    <property type="match status" value="1"/>
</dbReference>
<dbReference type="InterPro" id="IPR000700">
    <property type="entry name" value="PAS-assoc_C"/>
</dbReference>
<dbReference type="PANTHER" id="PTHR44757">
    <property type="entry name" value="DIGUANYLATE CYCLASE DGCP"/>
    <property type="match status" value="1"/>
</dbReference>
<feature type="transmembrane region" description="Helical" evidence="3">
    <location>
        <begin position="56"/>
        <end position="79"/>
    </location>
</feature>
<evidence type="ECO:0000259" key="4">
    <source>
        <dbReference type="PROSITE" id="PS50112"/>
    </source>
</evidence>
<dbReference type="Pfam" id="PF03707">
    <property type="entry name" value="MHYT"/>
    <property type="match status" value="2"/>
</dbReference>
<dbReference type="SUPFAM" id="SSF141868">
    <property type="entry name" value="EAL domain-like"/>
    <property type="match status" value="1"/>
</dbReference>
<gene>
    <name evidence="9" type="ordered locus">Csal_0834</name>
</gene>
<dbReference type="CDD" id="cd00130">
    <property type="entry name" value="PAS"/>
    <property type="match status" value="1"/>
</dbReference>
<sequence length="831" mass="91978">MALFLTSQGLPDTIQGEWDIKLIALSCLVAWLAAGLGLLIGDRMQEANGKWQRQGWLLAGAAMMGLGVWSMHFTGMLALRLPLPMHYDAGLTLLSLVPAMLGSGYALRIMAMPRPRLSYSLVGGVVLGMGIGIMHYLGMEAIRMPVEVRYDIGLFVMSLVVAIGLGAAAMLIHRRYARQRRLNRLDHRLVSIAACISLAISGMHYTAMSATYYLPTPTPAPQHAVTPASWLGVSVSGIVILLLMVAGLWVFIDRRLQRHQRQSVMSREQLMEVIAAINDAFLLFDHRGRIVLSNRTFSTLTGYTPDEIRNQPLSILEHSHESARTYRDIQRCVVEHGHWQGEIEARRKNGEAFPVRVSVNRVDYSQGNVHHFVATLHDLSAHREAQAKIHRLAHHDTLTGLPNRQTLYARLDALQAACRAQGPGGALIMLDIDNFKALNDSRGNAVGDTLLLHVARRLKRFARHEHDLARLGGNEFALIVTDLPSAHDDADEALSRHLDTVRQAIGGVYDLDDFTHTTTHSLGGVRFGDGDVSADELVKRASLAMSHAKQEGGNASRAFRPEMEQALQVRVCMEAELRQALATDQLQLFYQPQVDTRGTIIGAEALIRWQHPERGMISPGDFIPLAEETGLIEQIGGWVLDTACQQLATWSRHDATSHLQLSINVSVRQFQQADFVSRVLDTIARHRAPAERLTLELTESLLLANVEGVIDKMTRLKQHGLNFSLDDFGTGYSSLAYLKRLPFNTLKIDVSFVRDVLVDANDAAIVKTIVALADSLQLKSVAEGVEMQAQREFLERLGCHYHQGYYFGRPSPIDVFEAHLATQASASATTP</sequence>
<dbReference type="SMART" id="SM00267">
    <property type="entry name" value="GGDEF"/>
    <property type="match status" value="1"/>
</dbReference>
<protein>
    <recommendedName>
        <fullName evidence="1">cyclic-guanylate-specific phosphodiesterase</fullName>
        <ecNumber evidence="1">3.1.4.52</ecNumber>
    </recommendedName>
</protein>
<evidence type="ECO:0000259" key="5">
    <source>
        <dbReference type="PROSITE" id="PS50113"/>
    </source>
</evidence>
<evidence type="ECO:0000313" key="10">
    <source>
        <dbReference type="Proteomes" id="UP000000239"/>
    </source>
</evidence>
<feature type="transmembrane region" description="Helical" evidence="3">
    <location>
        <begin position="152"/>
        <end position="173"/>
    </location>
</feature>
<evidence type="ECO:0000259" key="8">
    <source>
        <dbReference type="PROSITE" id="PS50924"/>
    </source>
</evidence>
<dbReference type="Proteomes" id="UP000000239">
    <property type="component" value="Chromosome"/>
</dbReference>
<evidence type="ECO:0000256" key="2">
    <source>
        <dbReference type="ARBA" id="ARBA00022636"/>
    </source>
</evidence>
<feature type="domain" description="MHYT" evidence="8">
    <location>
        <begin position="18"/>
        <end position="214"/>
    </location>
</feature>
<dbReference type="Gene3D" id="3.30.70.270">
    <property type="match status" value="1"/>
</dbReference>
<dbReference type="KEGG" id="csa:Csal_0834"/>
<keyword evidence="2" id="KW-0973">c-di-GMP</keyword>
<dbReference type="InterPro" id="IPR001610">
    <property type="entry name" value="PAC"/>
</dbReference>
<dbReference type="HOGENOM" id="CLU_000445_70_49_6"/>
<feature type="transmembrane region" description="Helical" evidence="3">
    <location>
        <begin position="228"/>
        <end position="252"/>
    </location>
</feature>
<dbReference type="CDD" id="cd01948">
    <property type="entry name" value="EAL"/>
    <property type="match status" value="1"/>
</dbReference>
<feature type="domain" description="PAC" evidence="5">
    <location>
        <begin position="339"/>
        <end position="391"/>
    </location>
</feature>
<dbReference type="GO" id="GO:0016020">
    <property type="term" value="C:membrane"/>
    <property type="evidence" value="ECO:0007669"/>
    <property type="project" value="UniProtKB-UniRule"/>
</dbReference>
<dbReference type="eggNOG" id="COG5001">
    <property type="taxonomic scope" value="Bacteria"/>
</dbReference>
<dbReference type="InterPro" id="IPR035965">
    <property type="entry name" value="PAS-like_dom_sf"/>
</dbReference>
<dbReference type="Pfam" id="PF00990">
    <property type="entry name" value="GGDEF"/>
    <property type="match status" value="1"/>
</dbReference>
<evidence type="ECO:0000313" key="9">
    <source>
        <dbReference type="EMBL" id="ABE58191.1"/>
    </source>
</evidence>
<dbReference type="InterPro" id="IPR001633">
    <property type="entry name" value="EAL_dom"/>
</dbReference>
<dbReference type="PROSITE" id="PS50924">
    <property type="entry name" value="MHYT"/>
    <property type="match status" value="1"/>
</dbReference>
<feature type="domain" description="PAS" evidence="4">
    <location>
        <begin position="266"/>
        <end position="322"/>
    </location>
</feature>
<dbReference type="PROSITE" id="PS50113">
    <property type="entry name" value="PAC"/>
    <property type="match status" value="1"/>
</dbReference>
<dbReference type="InterPro" id="IPR000014">
    <property type="entry name" value="PAS"/>
</dbReference>
<dbReference type="Gene3D" id="3.20.20.450">
    <property type="entry name" value="EAL domain"/>
    <property type="match status" value="1"/>
</dbReference>
<feature type="transmembrane region" description="Helical" evidence="3">
    <location>
        <begin position="119"/>
        <end position="137"/>
    </location>
</feature>
<evidence type="ECO:0000256" key="3">
    <source>
        <dbReference type="PROSITE-ProRule" id="PRU00244"/>
    </source>
</evidence>
<keyword evidence="3" id="KW-0472">Membrane</keyword>
<dbReference type="SMART" id="SM00091">
    <property type="entry name" value="PAS"/>
    <property type="match status" value="1"/>
</dbReference>
<dbReference type="SUPFAM" id="SSF55073">
    <property type="entry name" value="Nucleotide cyclase"/>
    <property type="match status" value="1"/>
</dbReference>
<keyword evidence="10" id="KW-1185">Reference proteome</keyword>
<accession>Q1QZB7</accession>
<organism evidence="9 10">
    <name type="scientific">Chromohalobacter israelensis (strain ATCC BAA-138 / DSM 3043 / CIP 106854 / NCIMB 13768 / 1H11)</name>
    <name type="common">Chromohalobacter salexigens</name>
    <dbReference type="NCBI Taxonomy" id="290398"/>
    <lineage>
        <taxon>Bacteria</taxon>
        <taxon>Pseudomonadati</taxon>
        <taxon>Pseudomonadota</taxon>
        <taxon>Gammaproteobacteria</taxon>
        <taxon>Oceanospirillales</taxon>
        <taxon>Halomonadaceae</taxon>
        <taxon>Chromohalobacter</taxon>
    </lineage>
</organism>
<dbReference type="InterPro" id="IPR035919">
    <property type="entry name" value="EAL_sf"/>
</dbReference>
<evidence type="ECO:0000259" key="6">
    <source>
        <dbReference type="PROSITE" id="PS50883"/>
    </source>
</evidence>
<dbReference type="Gene3D" id="3.30.450.20">
    <property type="entry name" value="PAS domain"/>
    <property type="match status" value="1"/>
</dbReference>
<feature type="domain" description="GGDEF" evidence="7">
    <location>
        <begin position="423"/>
        <end position="561"/>
    </location>
</feature>
<proteinExistence type="predicted"/>
<dbReference type="CDD" id="cd01949">
    <property type="entry name" value="GGDEF"/>
    <property type="match status" value="1"/>
</dbReference>
<dbReference type="FunFam" id="3.20.20.450:FF:000001">
    <property type="entry name" value="Cyclic di-GMP phosphodiesterase yahA"/>
    <property type="match status" value="1"/>
</dbReference>
<dbReference type="EC" id="3.1.4.52" evidence="1"/>
<dbReference type="InterPro" id="IPR043128">
    <property type="entry name" value="Rev_trsase/Diguanyl_cyclase"/>
</dbReference>
<dbReference type="InterPro" id="IPR005330">
    <property type="entry name" value="MHYT_dom"/>
</dbReference>
<dbReference type="PROSITE" id="PS50887">
    <property type="entry name" value="GGDEF"/>
    <property type="match status" value="1"/>
</dbReference>
<dbReference type="NCBIfam" id="TIGR00229">
    <property type="entry name" value="sensory_box"/>
    <property type="match status" value="1"/>
</dbReference>
<name>Q1QZB7_CHRI1</name>
<feature type="transmembrane region" description="Helical" evidence="3">
    <location>
        <begin position="20"/>
        <end position="40"/>
    </location>
</feature>
<feature type="domain" description="EAL" evidence="6">
    <location>
        <begin position="570"/>
        <end position="824"/>
    </location>
</feature>
<dbReference type="SMART" id="SM00086">
    <property type="entry name" value="PAC"/>
    <property type="match status" value="1"/>
</dbReference>
<dbReference type="eggNOG" id="COG3300">
    <property type="taxonomic scope" value="Bacteria"/>
</dbReference>
<dbReference type="PANTHER" id="PTHR44757:SF2">
    <property type="entry name" value="BIOFILM ARCHITECTURE MAINTENANCE PROTEIN MBAA"/>
    <property type="match status" value="1"/>
</dbReference>
<dbReference type="Pfam" id="PF13426">
    <property type="entry name" value="PAS_9"/>
    <property type="match status" value="1"/>
</dbReference>
<keyword evidence="3" id="KW-1133">Transmembrane helix</keyword>
<keyword evidence="3" id="KW-0812">Transmembrane</keyword>
<dbReference type="Pfam" id="PF00563">
    <property type="entry name" value="EAL"/>
    <property type="match status" value="1"/>
</dbReference>
<dbReference type="SMART" id="SM00052">
    <property type="entry name" value="EAL"/>
    <property type="match status" value="1"/>
</dbReference>
<dbReference type="GO" id="GO:0071111">
    <property type="term" value="F:cyclic-guanylate-specific phosphodiesterase activity"/>
    <property type="evidence" value="ECO:0007669"/>
    <property type="project" value="UniProtKB-EC"/>
</dbReference>
<dbReference type="AlphaFoldDB" id="Q1QZB7"/>
<dbReference type="InterPro" id="IPR052155">
    <property type="entry name" value="Biofilm_reg_signaling"/>
</dbReference>
<dbReference type="RefSeq" id="WP_011506137.1">
    <property type="nucleotide sequence ID" value="NC_007963.1"/>
</dbReference>
<feature type="transmembrane region" description="Helical" evidence="3">
    <location>
        <begin position="85"/>
        <end position="107"/>
    </location>
</feature>
<evidence type="ECO:0000256" key="1">
    <source>
        <dbReference type="ARBA" id="ARBA00012282"/>
    </source>
</evidence>
<dbReference type="NCBIfam" id="TIGR00254">
    <property type="entry name" value="GGDEF"/>
    <property type="match status" value="1"/>
</dbReference>
<evidence type="ECO:0000259" key="7">
    <source>
        <dbReference type="PROSITE" id="PS50887"/>
    </source>
</evidence>